<proteinExistence type="predicted"/>
<reference evidence="1" key="1">
    <citation type="submission" date="2020-06" db="EMBL/GenBank/DDBJ databases">
        <authorList>
            <person name="Li T."/>
            <person name="Hu X."/>
            <person name="Zhang T."/>
            <person name="Song X."/>
            <person name="Zhang H."/>
            <person name="Dai N."/>
            <person name="Sheng W."/>
            <person name="Hou X."/>
            <person name="Wei L."/>
        </authorList>
    </citation>
    <scope>NUCLEOTIDE SEQUENCE</scope>
    <source>
        <strain evidence="1">KEN8</strain>
        <tissue evidence="1">Leaf</tissue>
    </source>
</reference>
<dbReference type="EMBL" id="JACGWM010000011">
    <property type="protein sequence ID" value="KAL0342344.1"/>
    <property type="molecule type" value="Genomic_DNA"/>
</dbReference>
<protein>
    <submittedName>
        <fullName evidence="1">Uncharacterized protein</fullName>
    </submittedName>
</protein>
<sequence>MERRIRKGCGDGSYKRLGSVNEVIIPFSAFWLRSSVVSVLISLISDTWIIDPHDIKLILLGESSSIKAACCWGSQVSPWRCTIALAWRTPPILVLYVYSFTKMHLHLHRTGANDILYLFITTILYNLKHAYDLKSAEMFLILIASHIDEQCVSSRRDVDISQRNHKLKYTYLDGVDGRSRRPMA</sequence>
<gene>
    <name evidence="1" type="ORF">Scaly_1897000</name>
</gene>
<dbReference type="AlphaFoldDB" id="A0AAW2NFL7"/>
<dbReference type="PANTHER" id="PTHR35631:SF6">
    <property type="entry name" value="SECRETED PROTEIN"/>
    <property type="match status" value="1"/>
</dbReference>
<name>A0AAW2NFL7_9LAMI</name>
<evidence type="ECO:0000313" key="1">
    <source>
        <dbReference type="EMBL" id="KAL0342344.1"/>
    </source>
</evidence>
<reference evidence="1" key="2">
    <citation type="journal article" date="2024" name="Plant">
        <title>Genomic evolution and insights into agronomic trait innovations of Sesamum species.</title>
        <authorList>
            <person name="Miao H."/>
            <person name="Wang L."/>
            <person name="Qu L."/>
            <person name="Liu H."/>
            <person name="Sun Y."/>
            <person name="Le M."/>
            <person name="Wang Q."/>
            <person name="Wei S."/>
            <person name="Zheng Y."/>
            <person name="Lin W."/>
            <person name="Duan Y."/>
            <person name="Cao H."/>
            <person name="Xiong S."/>
            <person name="Wang X."/>
            <person name="Wei L."/>
            <person name="Li C."/>
            <person name="Ma Q."/>
            <person name="Ju M."/>
            <person name="Zhao R."/>
            <person name="Li G."/>
            <person name="Mu C."/>
            <person name="Tian Q."/>
            <person name="Mei H."/>
            <person name="Zhang T."/>
            <person name="Gao T."/>
            <person name="Zhang H."/>
        </authorList>
    </citation>
    <scope>NUCLEOTIDE SEQUENCE</scope>
    <source>
        <strain evidence="1">KEN8</strain>
    </source>
</reference>
<organism evidence="1">
    <name type="scientific">Sesamum calycinum</name>
    <dbReference type="NCBI Taxonomy" id="2727403"/>
    <lineage>
        <taxon>Eukaryota</taxon>
        <taxon>Viridiplantae</taxon>
        <taxon>Streptophyta</taxon>
        <taxon>Embryophyta</taxon>
        <taxon>Tracheophyta</taxon>
        <taxon>Spermatophyta</taxon>
        <taxon>Magnoliopsida</taxon>
        <taxon>eudicotyledons</taxon>
        <taxon>Gunneridae</taxon>
        <taxon>Pentapetalae</taxon>
        <taxon>asterids</taxon>
        <taxon>lamiids</taxon>
        <taxon>Lamiales</taxon>
        <taxon>Pedaliaceae</taxon>
        <taxon>Sesamum</taxon>
    </lineage>
</organism>
<comment type="caution">
    <text evidence="1">The sequence shown here is derived from an EMBL/GenBank/DDBJ whole genome shotgun (WGS) entry which is preliminary data.</text>
</comment>
<dbReference type="PANTHER" id="PTHR35631">
    <property type="entry name" value="OS08G0114150 PROTEIN"/>
    <property type="match status" value="1"/>
</dbReference>
<accession>A0AAW2NFL7</accession>